<dbReference type="Gene3D" id="1.20.1260.10">
    <property type="match status" value="1"/>
</dbReference>
<accession>A0A8J4SJQ1</accession>
<dbReference type="InterPro" id="IPR009078">
    <property type="entry name" value="Ferritin-like_SF"/>
</dbReference>
<dbReference type="Pfam" id="PF12652">
    <property type="entry name" value="CotJB"/>
    <property type="match status" value="1"/>
</dbReference>
<feature type="domain" description="Protein CotJB" evidence="2">
    <location>
        <begin position="15"/>
        <end position="47"/>
    </location>
</feature>
<dbReference type="EMBL" id="AOFI03000005">
    <property type="protein sequence ID" value="KAF4325450.1"/>
    <property type="molecule type" value="Genomic_DNA"/>
</dbReference>
<evidence type="ECO:0000256" key="1">
    <source>
        <dbReference type="ARBA" id="ARBA00007644"/>
    </source>
</evidence>
<reference evidence="3" key="1">
    <citation type="journal article" date="2015" name="Genom Data">
        <title>Draft genome sequences of Phytophthora kernoviae and Phytophthora ramorum lineage EU2 from Scotland.</title>
        <authorList>
            <person name="Sambles C."/>
            <person name="Schlenzig A."/>
            <person name="O'Neill P."/>
            <person name="Grant M."/>
            <person name="Studholme D.J."/>
        </authorList>
    </citation>
    <scope>NUCLEOTIDE SEQUENCE</scope>
    <source>
        <strain evidence="3">00238/432</strain>
    </source>
</reference>
<dbReference type="InterPro" id="IPR012347">
    <property type="entry name" value="Ferritin-like"/>
</dbReference>
<dbReference type="Pfam" id="PF05067">
    <property type="entry name" value="Mn_catalase"/>
    <property type="match status" value="1"/>
</dbReference>
<dbReference type="SUPFAM" id="SSF47240">
    <property type="entry name" value="Ferritin-like"/>
    <property type="match status" value="1"/>
</dbReference>
<dbReference type="InterPro" id="IPR039377">
    <property type="entry name" value="Mn_catalase_dom"/>
</dbReference>
<gene>
    <name evidence="3" type="ORF">G195_000918</name>
</gene>
<name>A0A8J4SJQ1_9STRA</name>
<dbReference type="InterPro" id="IPR024207">
    <property type="entry name" value="CotJB_dom"/>
</dbReference>
<dbReference type="Proteomes" id="UP000702964">
    <property type="component" value="Unassembled WGS sequence"/>
</dbReference>
<comment type="similarity">
    <text evidence="1">Belongs to the manganese catalase family.</text>
</comment>
<evidence type="ECO:0000313" key="3">
    <source>
        <dbReference type="EMBL" id="KAF4325450.1"/>
    </source>
</evidence>
<protein>
    <recommendedName>
        <fullName evidence="2">Protein CotJB domain-containing protein</fullName>
    </recommendedName>
</protein>
<proteinExistence type="inferred from homology"/>
<comment type="caution">
    <text evidence="3">The sequence shown here is derived from an EMBL/GenBank/DDBJ whole genome shotgun (WGS) entry which is preliminary data.</text>
</comment>
<reference evidence="3" key="2">
    <citation type="submission" date="2020-02" db="EMBL/GenBank/DDBJ databases">
        <authorList>
            <person name="Studholme D.J."/>
        </authorList>
    </citation>
    <scope>NUCLEOTIDE SEQUENCE</scope>
    <source>
        <strain evidence="3">00238/432</strain>
    </source>
</reference>
<sequence length="239" mass="27519">MEPEAPKACDAKYYELLEELQALDFVLVELNLYLDTHPGDYQSIEQRKCGMWVYEKKLQYPVRVGKCDPHMAKLLMEQYGGADGELAAALRYLNQRYTIPDKIIGLLNDIGTEEFAHLEMIATMIYKLTKDATVEQLEQAGLDAHYVNHDKALFYNNAAGVPFTATYIQAKGDPIADLYEDIAAEEKARATYQWLIDLTDDVDLQDSLKFLREREIVHSLRFREAVEILKDDRQTKKIF</sequence>
<dbReference type="CDD" id="cd01051">
    <property type="entry name" value="Mn_catalase"/>
    <property type="match status" value="1"/>
</dbReference>
<evidence type="ECO:0000313" key="4">
    <source>
        <dbReference type="Proteomes" id="UP000702964"/>
    </source>
</evidence>
<dbReference type="InterPro" id="IPR007760">
    <property type="entry name" value="Mn_catalase"/>
</dbReference>
<dbReference type="AlphaFoldDB" id="A0A8J4SJQ1"/>
<organism evidence="3 4">
    <name type="scientific">Phytophthora kernoviae 00238/432</name>
    <dbReference type="NCBI Taxonomy" id="1284355"/>
    <lineage>
        <taxon>Eukaryota</taxon>
        <taxon>Sar</taxon>
        <taxon>Stramenopiles</taxon>
        <taxon>Oomycota</taxon>
        <taxon>Peronosporomycetes</taxon>
        <taxon>Peronosporales</taxon>
        <taxon>Peronosporaceae</taxon>
        <taxon>Phytophthora</taxon>
    </lineage>
</organism>
<evidence type="ECO:0000259" key="2">
    <source>
        <dbReference type="Pfam" id="PF12652"/>
    </source>
</evidence>